<accession>A0A699X7S9</accession>
<protein>
    <submittedName>
        <fullName evidence="2">Uncharacterized protein</fullName>
    </submittedName>
</protein>
<evidence type="ECO:0000313" key="2">
    <source>
        <dbReference type="EMBL" id="GFD55757.1"/>
    </source>
</evidence>
<dbReference type="EMBL" id="BKCJ011821340">
    <property type="protein sequence ID" value="GFD55757.1"/>
    <property type="molecule type" value="Genomic_DNA"/>
</dbReference>
<feature type="region of interest" description="Disordered" evidence="1">
    <location>
        <begin position="43"/>
        <end position="64"/>
    </location>
</feature>
<organism evidence="2">
    <name type="scientific">Tanacetum cinerariifolium</name>
    <name type="common">Dalmatian daisy</name>
    <name type="synonym">Chrysanthemum cinerariifolium</name>
    <dbReference type="NCBI Taxonomy" id="118510"/>
    <lineage>
        <taxon>Eukaryota</taxon>
        <taxon>Viridiplantae</taxon>
        <taxon>Streptophyta</taxon>
        <taxon>Embryophyta</taxon>
        <taxon>Tracheophyta</taxon>
        <taxon>Spermatophyta</taxon>
        <taxon>Magnoliopsida</taxon>
        <taxon>eudicotyledons</taxon>
        <taxon>Gunneridae</taxon>
        <taxon>Pentapetalae</taxon>
        <taxon>asterids</taxon>
        <taxon>campanulids</taxon>
        <taxon>Asterales</taxon>
        <taxon>Asteraceae</taxon>
        <taxon>Asteroideae</taxon>
        <taxon>Anthemideae</taxon>
        <taxon>Anthemidinae</taxon>
        <taxon>Tanacetum</taxon>
    </lineage>
</organism>
<reference evidence="2" key="1">
    <citation type="journal article" date="2019" name="Sci. Rep.">
        <title>Draft genome of Tanacetum cinerariifolium, the natural source of mosquito coil.</title>
        <authorList>
            <person name="Yamashiro T."/>
            <person name="Shiraishi A."/>
            <person name="Satake H."/>
            <person name="Nakayama K."/>
        </authorList>
    </citation>
    <scope>NUCLEOTIDE SEQUENCE</scope>
</reference>
<evidence type="ECO:0000256" key="1">
    <source>
        <dbReference type="SAM" id="MobiDB-lite"/>
    </source>
</evidence>
<sequence>AEAVRIQQRYADVVARSCGDPVELEGGMLSRSRSVHQLARQADRQMVGHARSAAGTDAFRPRGR</sequence>
<comment type="caution">
    <text evidence="2">The sequence shown here is derived from an EMBL/GenBank/DDBJ whole genome shotgun (WGS) entry which is preliminary data.</text>
</comment>
<feature type="non-terminal residue" evidence="2">
    <location>
        <position position="1"/>
    </location>
</feature>
<gene>
    <name evidence="2" type="ORF">Tci_927726</name>
</gene>
<name>A0A699X7S9_TANCI</name>
<proteinExistence type="predicted"/>
<dbReference type="AlphaFoldDB" id="A0A699X7S9"/>